<accession>A0ACC2VYH5</accession>
<evidence type="ECO:0000313" key="1">
    <source>
        <dbReference type="EMBL" id="KAJ9104196.1"/>
    </source>
</evidence>
<keyword evidence="2" id="KW-1185">Reference proteome</keyword>
<reference evidence="1" key="1">
    <citation type="submission" date="2023-04" db="EMBL/GenBank/DDBJ databases">
        <title>Draft Genome sequencing of Naganishia species isolated from polar environments using Oxford Nanopore Technology.</title>
        <authorList>
            <person name="Leo P."/>
            <person name="Venkateswaran K."/>
        </authorList>
    </citation>
    <scope>NUCLEOTIDE SEQUENCE</scope>
    <source>
        <strain evidence="1">MNA-CCFEE 5262</strain>
    </source>
</reference>
<sequence length="630" mass="70735">MTLPNDFSNREVPALVLLQWNHKTVHTTNIEHPKFHTVITHKRPDLDAQASLGFYLHWLFDVFQIEEKHEFDWTLNKSWRHLRLIFGSSCGSEYSEGSLYNLFSRSYELANVPIKHKSSLQRHLLGKHHEGQGVAQSETERMGWASSVYAKHYANPIPKQAVLGSAGFHRAEKYDPVWHDRVRAPESLTSKLFPQAEERIRVIVEAIAKAGAAIRQHMPNSALFRLPIFLDPEVQDWMQNVFPSDLEQANRNSGQVNLENVQSEIVAEALHATNARLDIIQQELAALREVMTPRSATTTASTAVPLGSAQQSLSQQDESPVEVVDDVLLEKERGGTYEDESGNVRAYALSSPKDPTKRRVKTELDLYLPKEHETWAVPGQVGSFPLPPFLGIKGVSWEMVFPYVKNPAPLWSVWKPRDLGMYESLKEVWLDWDRVRSDGKGVRPPLKEIEQEFKAKWRSSEAARQLWSKFKTLALFCHERINVKKQEWNEIQSFLAEEPYRLPKDQPDPLNRKLSQIGMPLSQIGMPQLHAYLKEREGPKKTRATKLKAVPAADNPADKDAVGENGALRDADGVRLDGNGDGPITRIDTTIGAAAFQQGQAVGPANPSVTPAKRPGGPEGGENGRENVAG</sequence>
<comment type="caution">
    <text evidence="1">The sequence shown here is derived from an EMBL/GenBank/DDBJ whole genome shotgun (WGS) entry which is preliminary data.</text>
</comment>
<evidence type="ECO:0000313" key="2">
    <source>
        <dbReference type="Proteomes" id="UP001230649"/>
    </source>
</evidence>
<protein>
    <submittedName>
        <fullName evidence="1">Uncharacterized protein</fullName>
    </submittedName>
</protein>
<proteinExistence type="predicted"/>
<name>A0ACC2VYH5_9TREE</name>
<dbReference type="EMBL" id="JASBWS010000055">
    <property type="protein sequence ID" value="KAJ9104196.1"/>
    <property type="molecule type" value="Genomic_DNA"/>
</dbReference>
<organism evidence="1 2">
    <name type="scientific">Naganishia adeliensis</name>
    <dbReference type="NCBI Taxonomy" id="92952"/>
    <lineage>
        <taxon>Eukaryota</taxon>
        <taxon>Fungi</taxon>
        <taxon>Dikarya</taxon>
        <taxon>Basidiomycota</taxon>
        <taxon>Agaricomycotina</taxon>
        <taxon>Tremellomycetes</taxon>
        <taxon>Filobasidiales</taxon>
        <taxon>Filobasidiaceae</taxon>
        <taxon>Naganishia</taxon>
    </lineage>
</organism>
<gene>
    <name evidence="1" type="ORF">QFC20_004634</name>
</gene>
<dbReference type="Proteomes" id="UP001230649">
    <property type="component" value="Unassembled WGS sequence"/>
</dbReference>